<sequence>MSKQIVHSILYHPDGENLAFDLEDFFSSRFNIEFQLKELETANIKSVPSLGVSILLLTSEAYECIRCGNCPDLRGLFPNPDYSVAVLYSLDKSHHEITQILAPQARNFKKWTILEYRTQNQFISICKDIMALTVALEGETCQTTHLQSVRIWPREGVKDNQQLMLIFNKPIPEEADVSVLQPWDNVKKETQRFSAMNYSFTVGDVEAGQRHIVVFVNDAVYGKAVFHVLQEEPKMEQILKLLHDVINPLELLCQVLRLDSGNREDLDRELIDLIPDNTGPSTIVRYGEHSFMQEIPTLVHFGAKFGLHHFCMQLLRLPGGKQALQIKNKNGLLPHEIASQEKFKDLAFALQSADEKAKEIPFGRNSRCDEKRSSKLSVQMRHHEMTDGEISKYDTNRISKDSGISDRTSNGYRVPSQRMSSKISWNRQHHYEEI</sequence>
<dbReference type="Proteomes" id="UP001634394">
    <property type="component" value="Unassembled WGS sequence"/>
</dbReference>
<feature type="compositionally biased region" description="Polar residues" evidence="1">
    <location>
        <begin position="405"/>
        <end position="426"/>
    </location>
</feature>
<dbReference type="InterPro" id="IPR017893">
    <property type="entry name" value="DBB_domain"/>
</dbReference>
<keyword evidence="5" id="KW-1185">Reference proteome</keyword>
<feature type="domain" description="FHA" evidence="2">
    <location>
        <begin position="360"/>
        <end position="419"/>
    </location>
</feature>
<evidence type="ECO:0000313" key="4">
    <source>
        <dbReference type="EMBL" id="KAL3875375.1"/>
    </source>
</evidence>
<evidence type="ECO:0000313" key="5">
    <source>
        <dbReference type="Proteomes" id="UP001634394"/>
    </source>
</evidence>
<name>A0ABD3WN09_SINWO</name>
<evidence type="ECO:0000256" key="1">
    <source>
        <dbReference type="SAM" id="MobiDB-lite"/>
    </source>
</evidence>
<comment type="caution">
    <text evidence="4">The sequence shown here is derived from an EMBL/GenBank/DDBJ whole genome shotgun (WGS) entry which is preliminary data.</text>
</comment>
<evidence type="ECO:0000259" key="3">
    <source>
        <dbReference type="PROSITE" id="PS51376"/>
    </source>
</evidence>
<dbReference type="PANTHER" id="PTHR16267">
    <property type="entry name" value="BANK1/PIK3AP1 FAMILY MEMBER"/>
    <property type="match status" value="1"/>
</dbReference>
<accession>A0ABD3WN09</accession>
<feature type="region of interest" description="Disordered" evidence="1">
    <location>
        <begin position="396"/>
        <end position="428"/>
    </location>
</feature>
<dbReference type="AlphaFoldDB" id="A0ABD3WN09"/>
<dbReference type="PROSITE" id="PS50006">
    <property type="entry name" value="FHA_DOMAIN"/>
    <property type="match status" value="1"/>
</dbReference>
<reference evidence="4 5" key="1">
    <citation type="submission" date="2024-11" db="EMBL/GenBank/DDBJ databases">
        <title>Chromosome-level genome assembly of the freshwater bivalve Anodonta woodiana.</title>
        <authorList>
            <person name="Chen X."/>
        </authorList>
    </citation>
    <scope>NUCLEOTIDE SEQUENCE [LARGE SCALE GENOMIC DNA]</scope>
    <source>
        <strain evidence="4">MN2024</strain>
        <tissue evidence="4">Gills</tissue>
    </source>
</reference>
<gene>
    <name evidence="4" type="ORF">ACJMK2_033328</name>
</gene>
<proteinExistence type="predicted"/>
<dbReference type="Pfam" id="PF14545">
    <property type="entry name" value="DBB"/>
    <property type="match status" value="1"/>
</dbReference>
<evidence type="ECO:0000259" key="2">
    <source>
        <dbReference type="PROSITE" id="PS50006"/>
    </source>
</evidence>
<dbReference type="EMBL" id="JBJQND010000005">
    <property type="protein sequence ID" value="KAL3875375.1"/>
    <property type="molecule type" value="Genomic_DNA"/>
</dbReference>
<protein>
    <submittedName>
        <fullName evidence="4">Uncharacterized protein</fullName>
    </submittedName>
</protein>
<dbReference type="PANTHER" id="PTHR16267:SF11">
    <property type="entry name" value="STUMPS, ISOFORM E"/>
    <property type="match status" value="1"/>
</dbReference>
<dbReference type="PROSITE" id="PS51376">
    <property type="entry name" value="DBB"/>
    <property type="match status" value="1"/>
</dbReference>
<organism evidence="4 5">
    <name type="scientific">Sinanodonta woodiana</name>
    <name type="common">Chinese pond mussel</name>
    <name type="synonym">Anodonta woodiana</name>
    <dbReference type="NCBI Taxonomy" id="1069815"/>
    <lineage>
        <taxon>Eukaryota</taxon>
        <taxon>Metazoa</taxon>
        <taxon>Spiralia</taxon>
        <taxon>Lophotrochozoa</taxon>
        <taxon>Mollusca</taxon>
        <taxon>Bivalvia</taxon>
        <taxon>Autobranchia</taxon>
        <taxon>Heteroconchia</taxon>
        <taxon>Palaeoheterodonta</taxon>
        <taxon>Unionida</taxon>
        <taxon>Unionoidea</taxon>
        <taxon>Unionidae</taxon>
        <taxon>Unioninae</taxon>
        <taxon>Sinanodonta</taxon>
    </lineage>
</organism>
<dbReference type="InterPro" id="IPR052446">
    <property type="entry name" value="B-cell_PI3K-Signaling_Adptrs"/>
</dbReference>
<feature type="domain" description="DBB" evidence="3">
    <location>
        <begin position="151"/>
        <end position="291"/>
    </location>
</feature>
<dbReference type="InterPro" id="IPR000253">
    <property type="entry name" value="FHA_dom"/>
</dbReference>